<dbReference type="PANTHER" id="PTHR10997:SF9">
    <property type="entry name" value="IMPORTIN-9"/>
    <property type="match status" value="1"/>
</dbReference>
<evidence type="ECO:0000256" key="1">
    <source>
        <dbReference type="ARBA" id="ARBA00004123"/>
    </source>
</evidence>
<feature type="domain" description="Importin N-terminal" evidence="5">
    <location>
        <begin position="23"/>
        <end position="97"/>
    </location>
</feature>
<comment type="caution">
    <text evidence="6">The sequence shown here is derived from an EMBL/GenBank/DDBJ whole genome shotgun (WGS) entry which is preliminary data.</text>
</comment>
<dbReference type="OrthoDB" id="431626at2759"/>
<dbReference type="GO" id="GO:0005829">
    <property type="term" value="C:cytosol"/>
    <property type="evidence" value="ECO:0007669"/>
    <property type="project" value="TreeGrafter"/>
</dbReference>
<dbReference type="SMART" id="SM00913">
    <property type="entry name" value="IBN_N"/>
    <property type="match status" value="1"/>
</dbReference>
<reference evidence="6" key="1">
    <citation type="submission" date="2020-11" db="EMBL/GenBank/DDBJ databases">
        <authorList>
            <consortium name="DOE Joint Genome Institute"/>
            <person name="Ahrendt S."/>
            <person name="Riley R."/>
            <person name="Andreopoulos W."/>
            <person name="Labutti K."/>
            <person name="Pangilinan J."/>
            <person name="Ruiz-Duenas F.J."/>
            <person name="Barrasa J.M."/>
            <person name="Sanchez-Garcia M."/>
            <person name="Camarero S."/>
            <person name="Miyauchi S."/>
            <person name="Serrano A."/>
            <person name="Linde D."/>
            <person name="Babiker R."/>
            <person name="Drula E."/>
            <person name="Ayuso-Fernandez I."/>
            <person name="Pacheco R."/>
            <person name="Padilla G."/>
            <person name="Ferreira P."/>
            <person name="Barriuso J."/>
            <person name="Kellner H."/>
            <person name="Castanera R."/>
            <person name="Alfaro M."/>
            <person name="Ramirez L."/>
            <person name="Pisabarro A.G."/>
            <person name="Kuo A."/>
            <person name="Tritt A."/>
            <person name="Lipzen A."/>
            <person name="He G."/>
            <person name="Yan M."/>
            <person name="Ng V."/>
            <person name="Cullen D."/>
            <person name="Martin F."/>
            <person name="Rosso M.-N."/>
            <person name="Henrissat B."/>
            <person name="Hibbett D."/>
            <person name="Martinez A.T."/>
            <person name="Grigoriev I.V."/>
        </authorList>
    </citation>
    <scope>NUCLEOTIDE SEQUENCE</scope>
    <source>
        <strain evidence="6">CBS 247.69</strain>
    </source>
</reference>
<keyword evidence="4" id="KW-0539">Nucleus</keyword>
<evidence type="ECO:0000259" key="5">
    <source>
        <dbReference type="PROSITE" id="PS50166"/>
    </source>
</evidence>
<dbReference type="EMBL" id="MU150229">
    <property type="protein sequence ID" value="KAF9469537.1"/>
    <property type="molecule type" value="Genomic_DNA"/>
</dbReference>
<keyword evidence="7" id="KW-1185">Reference proteome</keyword>
<dbReference type="Gene3D" id="1.25.10.10">
    <property type="entry name" value="Leucine-rich Repeat Variant"/>
    <property type="match status" value="1"/>
</dbReference>
<name>A0A9P6CKG9_9AGAR</name>
<dbReference type="GO" id="GO:0031267">
    <property type="term" value="F:small GTPase binding"/>
    <property type="evidence" value="ECO:0007669"/>
    <property type="project" value="InterPro"/>
</dbReference>
<dbReference type="Pfam" id="PF03810">
    <property type="entry name" value="IBN_N"/>
    <property type="match status" value="1"/>
</dbReference>
<dbReference type="InterPro" id="IPR001494">
    <property type="entry name" value="Importin-beta_N"/>
</dbReference>
<dbReference type="InterPro" id="IPR016024">
    <property type="entry name" value="ARM-type_fold"/>
</dbReference>
<dbReference type="GO" id="GO:0006606">
    <property type="term" value="P:protein import into nucleus"/>
    <property type="evidence" value="ECO:0007669"/>
    <property type="project" value="TreeGrafter"/>
</dbReference>
<evidence type="ECO:0000256" key="2">
    <source>
        <dbReference type="ARBA" id="ARBA00022448"/>
    </source>
</evidence>
<dbReference type="PANTHER" id="PTHR10997">
    <property type="entry name" value="IMPORTIN-7, 8, 11"/>
    <property type="match status" value="1"/>
</dbReference>
<dbReference type="SUPFAM" id="SSF48371">
    <property type="entry name" value="ARM repeat"/>
    <property type="match status" value="1"/>
</dbReference>
<sequence>MASQIAECLAATLSADGNTRISAELRLAELFASPDTGLALSQLILAQDVNMSLRQSASIVLRKYVKERWSPYFASFKGSAPPIKTQIRQAVFHGLSDNNRKIRSLCAHTLSSIANCDWPDEYPELLTSLIGLLSSNSPDSVHGAMQVFTEFIKSDLTEDQILPVLRELLPVLMSILGSTESHSAPTRARTVSVFRQCITALFMVKDQHPQAVKEATATVLPVWLEAFKVLLNIDPQQDVRSTDNWDGLAVRIQVFKTLDTIHTSFPRALTPYLKDFLTASLNHLQTLYPTFAQFYLSSSESVPRSSEDESIELPQLICPILDFVAAVTRGGKAKEWYDGGNFAALISAVFNFIQMTDEDEETWATNANAFVAQEEDDTQSYSVRVAGFDFLGSLIDRTPAQTTSIFQSTILHIVHLSQQAREEGKVDWWRPLEAALSAIGSQADAVQDCVEDETDSGRPKPIDIESLLSNVIPSILGLSEQPFLQGRGFVFASQYAKLLPLQLAGQYLDAAVQVIENNDAGIPVKISAVKAIHNFCQGGDDSALINFVPRIAKDLGPFLFATSDDTLSLVLETLSVVIEVDQGKWLTEDLANSLVLAVLDVWNKNNKDPIFLSIMTDILASLAASPTPGIYETVVKQALPPLSNALTSAKPEESWVASSAIELVTSLVKGSPERGIGEGFFALLAPNLFKCLGEAEDRDIIQNGISCLTIIIRKDCPQLVAWTDSDGRGGLDYVLTLVAKLLDSQDESGGLVIGDLIIHLLRRAGEAVLPVLPQLLQAMVSRMTSAKTATFLQSLVIPFTFLINNQRDTVLSLLESMDIQGRSGLDILIQTWCENAETFQGFWPSRISTMALTQLFASERPSLQSLVVKGEIIVKPENKNVIMTRSRTKSTPHEFTLIPFPVKALKILLHDVQSGGESATITAQNDTYDIDSDDGDEEWTEEEKLNQGFKEDEFAFLSEMIGPKGMAFDNDDVLDDSDDEDLKSDPVSQMDMQSHLVSFFRECAARNTSNFSAVVDQMTAEEILVIRRVVNI</sequence>
<proteinExistence type="predicted"/>
<dbReference type="AlphaFoldDB" id="A0A9P6CKG9"/>
<evidence type="ECO:0000313" key="7">
    <source>
        <dbReference type="Proteomes" id="UP000807353"/>
    </source>
</evidence>
<organism evidence="6 7">
    <name type="scientific">Collybia nuda</name>
    <dbReference type="NCBI Taxonomy" id="64659"/>
    <lineage>
        <taxon>Eukaryota</taxon>
        <taxon>Fungi</taxon>
        <taxon>Dikarya</taxon>
        <taxon>Basidiomycota</taxon>
        <taxon>Agaricomycotina</taxon>
        <taxon>Agaricomycetes</taxon>
        <taxon>Agaricomycetidae</taxon>
        <taxon>Agaricales</taxon>
        <taxon>Tricholomatineae</taxon>
        <taxon>Clitocybaceae</taxon>
        <taxon>Collybia</taxon>
    </lineage>
</organism>
<evidence type="ECO:0000313" key="6">
    <source>
        <dbReference type="EMBL" id="KAF9469537.1"/>
    </source>
</evidence>
<comment type="subcellular location">
    <subcellularLocation>
        <location evidence="1">Nucleus</location>
    </subcellularLocation>
</comment>
<dbReference type="GO" id="GO:0005635">
    <property type="term" value="C:nuclear envelope"/>
    <property type="evidence" value="ECO:0007669"/>
    <property type="project" value="TreeGrafter"/>
</dbReference>
<dbReference type="Proteomes" id="UP000807353">
    <property type="component" value="Unassembled WGS sequence"/>
</dbReference>
<protein>
    <submittedName>
        <fullName evidence="6">ARM repeat-containing protein</fullName>
    </submittedName>
</protein>
<evidence type="ECO:0000256" key="4">
    <source>
        <dbReference type="ARBA" id="ARBA00023242"/>
    </source>
</evidence>
<keyword evidence="2" id="KW-0813">Transport</keyword>
<dbReference type="PROSITE" id="PS50166">
    <property type="entry name" value="IMPORTIN_B_NT"/>
    <property type="match status" value="1"/>
</dbReference>
<gene>
    <name evidence="6" type="ORF">BDZ94DRAFT_5256</name>
</gene>
<keyword evidence="3" id="KW-0653">Protein transport</keyword>
<dbReference type="Pfam" id="PF25018">
    <property type="entry name" value="HEAT_IPO9_c"/>
    <property type="match status" value="1"/>
</dbReference>
<evidence type="ECO:0000256" key="3">
    <source>
        <dbReference type="ARBA" id="ARBA00022927"/>
    </source>
</evidence>
<accession>A0A9P6CKG9</accession>
<dbReference type="InterPro" id="IPR011989">
    <property type="entry name" value="ARM-like"/>
</dbReference>
<dbReference type="InterPro" id="IPR056840">
    <property type="entry name" value="HEAT_IPO9_central"/>
</dbReference>